<accession>X1MAM2</accession>
<reference evidence="1" key="1">
    <citation type="journal article" date="2014" name="Front. Microbiol.">
        <title>High frequency of phylogenetically diverse reductive dehalogenase-homologous genes in deep subseafloor sedimentary metagenomes.</title>
        <authorList>
            <person name="Kawai M."/>
            <person name="Futagami T."/>
            <person name="Toyoda A."/>
            <person name="Takaki Y."/>
            <person name="Nishi S."/>
            <person name="Hori S."/>
            <person name="Arai W."/>
            <person name="Tsubouchi T."/>
            <person name="Morono Y."/>
            <person name="Uchiyama I."/>
            <person name="Ito T."/>
            <person name="Fujiyama A."/>
            <person name="Inagaki F."/>
            <person name="Takami H."/>
        </authorList>
    </citation>
    <scope>NUCLEOTIDE SEQUENCE</scope>
    <source>
        <strain evidence="1">Expedition CK06-06</strain>
    </source>
</reference>
<proteinExistence type="predicted"/>
<comment type="caution">
    <text evidence="1">The sequence shown here is derived from an EMBL/GenBank/DDBJ whole genome shotgun (WGS) entry which is preliminary data.</text>
</comment>
<dbReference type="AlphaFoldDB" id="X1MAM2"/>
<protein>
    <recommendedName>
        <fullName evidence="2">CD-NTase-associated protein 12/Pycsar effector protein TIR domain-containing protein</fullName>
    </recommendedName>
</protein>
<gene>
    <name evidence="1" type="ORF">S06H3_20134</name>
</gene>
<evidence type="ECO:0008006" key="2">
    <source>
        <dbReference type="Google" id="ProtNLM"/>
    </source>
</evidence>
<sequence>FGVANGTARELKDIRNNVEHAEIKRKYGYIKWWYDSIKNSDGILVLNYDKNGIKNYIGGNTLIEIGFAHVNNKKVFLLNPIPKEAPYIDEIKAMVDVVLNRDLSKIG</sequence>
<evidence type="ECO:0000313" key="1">
    <source>
        <dbReference type="EMBL" id="GAI11740.1"/>
    </source>
</evidence>
<dbReference type="EMBL" id="BARV01010395">
    <property type="protein sequence ID" value="GAI11740.1"/>
    <property type="molecule type" value="Genomic_DNA"/>
</dbReference>
<name>X1MAM2_9ZZZZ</name>
<organism evidence="1">
    <name type="scientific">marine sediment metagenome</name>
    <dbReference type="NCBI Taxonomy" id="412755"/>
    <lineage>
        <taxon>unclassified sequences</taxon>
        <taxon>metagenomes</taxon>
        <taxon>ecological metagenomes</taxon>
    </lineage>
</organism>
<feature type="non-terminal residue" evidence="1">
    <location>
        <position position="1"/>
    </location>
</feature>